<dbReference type="FunFam" id="3.40.50.720:FF:000018">
    <property type="entry name" value="Malate dehydrogenase"/>
    <property type="match status" value="1"/>
</dbReference>
<dbReference type="InterPro" id="IPR015955">
    <property type="entry name" value="Lactate_DH/Glyco_Ohase_4_C"/>
</dbReference>
<feature type="domain" description="Lactate/malate dehydrogenase N-terminal" evidence="10">
    <location>
        <begin position="7"/>
        <end position="145"/>
    </location>
</feature>
<dbReference type="OrthoDB" id="9802969at2"/>
<dbReference type="AlphaFoldDB" id="A0A0C7QVZ2"/>
<dbReference type="Pfam" id="PF02866">
    <property type="entry name" value="Ldh_1_C"/>
    <property type="match status" value="1"/>
</dbReference>
<dbReference type="SUPFAM" id="SSF51735">
    <property type="entry name" value="NAD(P)-binding Rossmann-fold domains"/>
    <property type="match status" value="1"/>
</dbReference>
<comment type="pathway">
    <text evidence="1 7">Fermentation; pyruvate fermentation to lactate; (S)-lactate from pyruvate: step 1/1.</text>
</comment>
<feature type="binding site" evidence="7">
    <location>
        <begin position="151"/>
        <end position="154"/>
    </location>
    <ligand>
        <name>substrate</name>
    </ligand>
</feature>
<dbReference type="PRINTS" id="PR00086">
    <property type="entry name" value="LLDHDRGNASE"/>
</dbReference>
<dbReference type="CDD" id="cd05291">
    <property type="entry name" value="HicDH_like"/>
    <property type="match status" value="1"/>
</dbReference>
<evidence type="ECO:0000256" key="5">
    <source>
        <dbReference type="ARBA" id="ARBA00023027"/>
    </source>
</evidence>
<dbReference type="Gene3D" id="3.40.50.720">
    <property type="entry name" value="NAD(P)-binding Rossmann-like Domain"/>
    <property type="match status" value="1"/>
</dbReference>
<dbReference type="PIRSF" id="PIRSF000102">
    <property type="entry name" value="Lac_mal_DH"/>
    <property type="match status" value="1"/>
</dbReference>
<dbReference type="InterPro" id="IPR022383">
    <property type="entry name" value="Lactate/malate_DH_C"/>
</dbReference>
<gene>
    <name evidence="7 12" type="primary">ldh</name>
    <name evidence="12" type="ORF">R28058_25791</name>
</gene>
<evidence type="ECO:0000256" key="4">
    <source>
        <dbReference type="ARBA" id="ARBA00023002"/>
    </source>
</evidence>
<dbReference type="InterPro" id="IPR001557">
    <property type="entry name" value="L-lactate/malate_DH"/>
</dbReference>
<feature type="binding site" evidence="7">
    <location>
        <begin position="123"/>
        <end position="126"/>
    </location>
    <ligand>
        <name>substrate</name>
    </ligand>
</feature>
<comment type="caution">
    <text evidence="7">Lacks conserved residue(s) required for the propagation of feature annotation.</text>
</comment>
<evidence type="ECO:0000259" key="10">
    <source>
        <dbReference type="Pfam" id="PF00056"/>
    </source>
</evidence>
<dbReference type="NCBIfam" id="NF000824">
    <property type="entry name" value="PRK00066.1"/>
    <property type="match status" value="1"/>
</dbReference>
<proteinExistence type="inferred from homology"/>
<organism evidence="12 13">
    <name type="scientific">Paraclostridium sordellii</name>
    <name type="common">Clostridium sordellii</name>
    <dbReference type="NCBI Taxonomy" id="1505"/>
    <lineage>
        <taxon>Bacteria</taxon>
        <taxon>Bacillati</taxon>
        <taxon>Bacillota</taxon>
        <taxon>Clostridia</taxon>
        <taxon>Peptostreptococcales</taxon>
        <taxon>Peptostreptococcaceae</taxon>
        <taxon>Paraclostridium</taxon>
    </lineage>
</organism>
<evidence type="ECO:0000259" key="11">
    <source>
        <dbReference type="Pfam" id="PF02866"/>
    </source>
</evidence>
<evidence type="ECO:0000256" key="2">
    <source>
        <dbReference type="ARBA" id="ARBA00006054"/>
    </source>
</evidence>
<name>A0A0C7QVZ2_PARSO</name>
<feature type="binding site" evidence="7">
    <location>
        <begin position="121"/>
        <end position="123"/>
    </location>
    <ligand>
        <name>NAD(+)</name>
        <dbReference type="ChEBI" id="CHEBI:57540"/>
    </ligand>
</feature>
<dbReference type="GO" id="GO:0006089">
    <property type="term" value="P:lactate metabolic process"/>
    <property type="evidence" value="ECO:0007669"/>
    <property type="project" value="TreeGrafter"/>
</dbReference>
<dbReference type="GO" id="GO:0006096">
    <property type="term" value="P:glycolytic process"/>
    <property type="evidence" value="ECO:0007669"/>
    <property type="project" value="UniProtKB-UniRule"/>
</dbReference>
<evidence type="ECO:0000256" key="9">
    <source>
        <dbReference type="PIRSR" id="PIRSR000102-3"/>
    </source>
</evidence>
<protein>
    <recommendedName>
        <fullName evidence="3 7">L-lactate dehydrogenase</fullName>
        <shortName evidence="7">L-LDH</shortName>
        <ecNumber evidence="3 7">1.1.1.27</ecNumber>
    </recommendedName>
</protein>
<feature type="binding site" evidence="7">
    <location>
        <position position="16"/>
    </location>
    <ligand>
        <name>NAD(+)</name>
        <dbReference type="ChEBI" id="CHEBI:57540"/>
    </ligand>
</feature>
<dbReference type="Proteomes" id="UP000049127">
    <property type="component" value="Unassembled WGS sequence"/>
</dbReference>
<feature type="active site" description="Proton acceptor" evidence="7 8">
    <location>
        <position position="179"/>
    </location>
</feature>
<evidence type="ECO:0000256" key="8">
    <source>
        <dbReference type="PIRSR" id="PIRSR000102-1"/>
    </source>
</evidence>
<feature type="binding site" evidence="7">
    <location>
        <position position="104"/>
    </location>
    <ligand>
        <name>NAD(+)</name>
        <dbReference type="ChEBI" id="CHEBI:57540"/>
    </ligand>
</feature>
<dbReference type="NCBIfam" id="TIGR01771">
    <property type="entry name" value="L-LDH-NAD"/>
    <property type="match status" value="1"/>
</dbReference>
<feature type="binding site" evidence="7">
    <location>
        <position position="91"/>
    </location>
    <ligand>
        <name>substrate</name>
    </ligand>
</feature>
<feature type="binding site" evidence="7">
    <location>
        <position position="156"/>
    </location>
    <ligand>
        <name>beta-D-fructose 1,6-bisphosphate</name>
        <dbReference type="ChEBI" id="CHEBI:32966"/>
        <note>allosteric activator</note>
    </ligand>
</feature>
<feature type="binding site" evidence="7">
    <location>
        <position position="146"/>
    </location>
    <ligand>
        <name>NAD(+)</name>
        <dbReference type="ChEBI" id="CHEBI:57540"/>
    </ligand>
</feature>
<evidence type="ECO:0000256" key="1">
    <source>
        <dbReference type="ARBA" id="ARBA00004843"/>
    </source>
</evidence>
<dbReference type="PANTHER" id="PTHR43128">
    <property type="entry name" value="L-2-HYDROXYCARBOXYLATE DEHYDROGENASE (NAD(P)(+))"/>
    <property type="match status" value="1"/>
</dbReference>
<dbReference type="GO" id="GO:0004459">
    <property type="term" value="F:L-lactate dehydrogenase (NAD+) activity"/>
    <property type="evidence" value="ECO:0007669"/>
    <property type="project" value="UniProtKB-UniRule"/>
</dbReference>
<dbReference type="InterPro" id="IPR018177">
    <property type="entry name" value="L-lactate_DH_AS"/>
</dbReference>
<dbReference type="RefSeq" id="WP_155484514.1">
    <property type="nucleotide sequence ID" value="NZ_CDNF01000031.1"/>
</dbReference>
<keyword evidence="4 7" id="KW-0560">Oxidoreductase</keyword>
<dbReference type="UniPathway" id="UPA00554">
    <property type="reaction ID" value="UER00611"/>
</dbReference>
<dbReference type="PROSITE" id="PS51257">
    <property type="entry name" value="PROKAR_LIPOPROTEIN"/>
    <property type="match status" value="1"/>
</dbReference>
<comment type="subcellular location">
    <subcellularLocation>
        <location evidence="7">Cytoplasm</location>
    </subcellularLocation>
</comment>
<keyword evidence="7" id="KW-0021">Allosteric enzyme</keyword>
<dbReference type="EMBL" id="CEKZ01000022">
    <property type="protein sequence ID" value="CEQ04862.1"/>
    <property type="molecule type" value="Genomic_DNA"/>
</dbReference>
<feature type="binding site" evidence="7">
    <location>
        <position position="234"/>
    </location>
    <ligand>
        <name>substrate</name>
    </ligand>
</feature>
<dbReference type="Pfam" id="PF00056">
    <property type="entry name" value="Ldh_1_N"/>
    <property type="match status" value="1"/>
</dbReference>
<feature type="domain" description="Lactate/malate dehydrogenase C-terminal" evidence="11">
    <location>
        <begin position="148"/>
        <end position="311"/>
    </location>
</feature>
<comment type="subunit">
    <text evidence="7">Homotetramer.</text>
</comment>
<feature type="binding site" evidence="7">
    <location>
        <position position="172"/>
    </location>
    <ligand>
        <name>beta-D-fructose 1,6-bisphosphate</name>
        <dbReference type="ChEBI" id="CHEBI:32966"/>
        <note>allosteric activator</note>
    </ligand>
</feature>
<dbReference type="PANTHER" id="PTHR43128:SF16">
    <property type="entry name" value="L-LACTATE DEHYDROGENASE"/>
    <property type="match status" value="1"/>
</dbReference>
<dbReference type="InterPro" id="IPR036291">
    <property type="entry name" value="NAD(P)-bd_dom_sf"/>
</dbReference>
<feature type="binding site" evidence="7 9">
    <location>
        <position position="37"/>
    </location>
    <ligand>
        <name>NAD(+)</name>
        <dbReference type="ChEBI" id="CHEBI:57540"/>
    </ligand>
</feature>
<dbReference type="HAMAP" id="MF_00488">
    <property type="entry name" value="Lactate_dehydrog"/>
    <property type="match status" value="1"/>
</dbReference>
<comment type="similarity">
    <text evidence="2 7">Belongs to the LDH/MDH superfamily. LDH family.</text>
</comment>
<evidence type="ECO:0000256" key="3">
    <source>
        <dbReference type="ARBA" id="ARBA00012967"/>
    </source>
</evidence>
<accession>A0A0C7QVZ2</accession>
<sequence>MALKSRKIAIIGTGLVGSSCGFALVNQCVCDELLMIDINEEKAKGEAWDLVHGVEYMSQRTKVRQAKFEDCKDVDIIVFTAGAAPKPGQTRLDTLGVSAAICDSVVKEVMKSGFNGIFVIASNPVDIIAYHIWKLSGLPKNQVIGTGTTIDSARLKNFLSQHLDGIDPRSIHAYSMGEHGDSQMVPWSNVNVAGKFLLKILDENEKLKSEMNLDELVEKTAKAGWEVYNRKGTTYYGIAAAVVGIIKSIFSDEKKILPVSSLLEGEYEETNIYTGVPTIIGKDGAEKVFEIDMTDEEKAKFKKSNDVLREFTKTIGY</sequence>
<feature type="binding site" evidence="9">
    <location>
        <begin position="12"/>
        <end position="17"/>
    </location>
    <ligand>
        <name>NAD(+)</name>
        <dbReference type="ChEBI" id="CHEBI:57540"/>
    </ligand>
</feature>
<comment type="catalytic activity">
    <reaction evidence="6 7">
        <text>(S)-lactate + NAD(+) = pyruvate + NADH + H(+)</text>
        <dbReference type="Rhea" id="RHEA:23444"/>
        <dbReference type="ChEBI" id="CHEBI:15361"/>
        <dbReference type="ChEBI" id="CHEBI:15378"/>
        <dbReference type="ChEBI" id="CHEBI:16651"/>
        <dbReference type="ChEBI" id="CHEBI:57540"/>
        <dbReference type="ChEBI" id="CHEBI:57945"/>
        <dbReference type="EC" id="1.1.1.27"/>
    </reaction>
</comment>
<dbReference type="GO" id="GO:0005737">
    <property type="term" value="C:cytoplasm"/>
    <property type="evidence" value="ECO:0007669"/>
    <property type="project" value="UniProtKB-SubCell"/>
</dbReference>
<evidence type="ECO:0000256" key="6">
    <source>
        <dbReference type="ARBA" id="ARBA00049258"/>
    </source>
</evidence>
<reference evidence="12 13" key="1">
    <citation type="submission" date="2015-01" db="EMBL/GenBank/DDBJ databases">
        <authorList>
            <person name="Aslett A.Martin."/>
            <person name="De Silva Nishadi"/>
        </authorList>
    </citation>
    <scope>NUCLEOTIDE SEQUENCE [LARGE SCALE GENOMIC DNA]</scope>
    <source>
        <strain evidence="12 13">R28058</strain>
    </source>
</reference>
<dbReference type="EC" id="1.1.1.27" evidence="3 7"/>
<dbReference type="PROSITE" id="PS00064">
    <property type="entry name" value="L_LDH"/>
    <property type="match status" value="1"/>
</dbReference>
<feature type="binding site" evidence="7">
    <location>
        <begin position="82"/>
        <end position="83"/>
    </location>
    <ligand>
        <name>NAD(+)</name>
        <dbReference type="ChEBI" id="CHEBI:57540"/>
    </ligand>
</feature>
<dbReference type="InterPro" id="IPR001236">
    <property type="entry name" value="Lactate/malate_DH_N"/>
</dbReference>
<comment type="activity regulation">
    <text evidence="7">Allosterically activated by fructose 1,6-bisphosphate (FBP).</text>
</comment>
<evidence type="ECO:0000313" key="13">
    <source>
        <dbReference type="Proteomes" id="UP000049127"/>
    </source>
</evidence>
<dbReference type="SUPFAM" id="SSF56327">
    <property type="entry name" value="LDH C-terminal domain-like"/>
    <property type="match status" value="1"/>
</dbReference>
<evidence type="ECO:0000256" key="7">
    <source>
        <dbReference type="HAMAP-Rule" id="MF_00488"/>
    </source>
</evidence>
<dbReference type="InterPro" id="IPR011304">
    <property type="entry name" value="L-lactate_DH"/>
</dbReference>
<evidence type="ECO:0000313" key="12">
    <source>
        <dbReference type="EMBL" id="CEQ04862.1"/>
    </source>
</evidence>
<dbReference type="Gene3D" id="3.90.110.10">
    <property type="entry name" value="Lactate dehydrogenase/glycoside hydrolase, family 4, C-terminal"/>
    <property type="match status" value="1"/>
</dbReference>
<keyword evidence="7" id="KW-0963">Cytoplasm</keyword>
<comment type="function">
    <text evidence="7">Catalyzes the conversion of lactate to pyruvate.</text>
</comment>
<feature type="binding site" evidence="7">
    <location>
        <position position="42"/>
    </location>
    <ligand>
        <name>NAD(+)</name>
        <dbReference type="ChEBI" id="CHEBI:57540"/>
    </ligand>
</feature>
<keyword evidence="5 7" id="KW-0520">NAD</keyword>